<keyword evidence="1" id="KW-0812">Transmembrane</keyword>
<reference evidence="2 3" key="1">
    <citation type="submission" date="2018-05" db="EMBL/GenBank/DDBJ databases">
        <title>Genomic Encyclopedia of Type Strains, Phase IV (KMG-IV): sequencing the most valuable type-strain genomes for metagenomic binning, comparative biology and taxonomic classification.</title>
        <authorList>
            <person name="Goeker M."/>
        </authorList>
    </citation>
    <scope>NUCLEOTIDE SEQUENCE [LARGE SCALE GENOMIC DNA]</scope>
    <source>
        <strain evidence="2 3">DSM 2626</strain>
    </source>
</reference>
<dbReference type="EMBL" id="QGGH01000011">
    <property type="protein sequence ID" value="PWJ88339.1"/>
    <property type="molecule type" value="Genomic_DNA"/>
</dbReference>
<keyword evidence="1" id="KW-1133">Transmembrane helix</keyword>
<keyword evidence="1" id="KW-0472">Membrane</keyword>
<proteinExistence type="predicted"/>
<dbReference type="GeneID" id="61054843"/>
<evidence type="ECO:0000256" key="1">
    <source>
        <dbReference type="SAM" id="Phobius"/>
    </source>
</evidence>
<organism evidence="2 3">
    <name type="scientific">Rhizobium loti</name>
    <name type="common">Mesorhizobium loti</name>
    <dbReference type="NCBI Taxonomy" id="381"/>
    <lineage>
        <taxon>Bacteria</taxon>
        <taxon>Pseudomonadati</taxon>
        <taxon>Pseudomonadota</taxon>
        <taxon>Alphaproteobacteria</taxon>
        <taxon>Hyphomicrobiales</taxon>
        <taxon>Phyllobacteriaceae</taxon>
        <taxon>Mesorhizobium</taxon>
    </lineage>
</organism>
<evidence type="ECO:0000313" key="3">
    <source>
        <dbReference type="Proteomes" id="UP000245631"/>
    </source>
</evidence>
<sequence length="111" mass="12681">MTEHDDGKGHALPRRLVDLDDETIGWLDRLTTEERQALIWAGHLPKFKRDRLDLFLGLDRDKFEAGFKIVELWTRTTWIAKTAMKLLLYVAGTLVAINQVVAYFGSTGGKH</sequence>
<comment type="caution">
    <text evidence="2">The sequence shown here is derived from an EMBL/GenBank/DDBJ whole genome shotgun (WGS) entry which is preliminary data.</text>
</comment>
<name>A0A8E2W887_RHILI</name>
<dbReference type="Proteomes" id="UP000245631">
    <property type="component" value="Unassembled WGS sequence"/>
</dbReference>
<gene>
    <name evidence="2" type="ORF">C8D77_11161</name>
</gene>
<dbReference type="RefSeq" id="WP_109670328.1">
    <property type="nucleotide sequence ID" value="NZ_QGGH01000011.1"/>
</dbReference>
<accession>A0A8E2W887</accession>
<dbReference type="AlphaFoldDB" id="A0A8E2W887"/>
<feature type="transmembrane region" description="Helical" evidence="1">
    <location>
        <begin position="86"/>
        <end position="105"/>
    </location>
</feature>
<protein>
    <submittedName>
        <fullName evidence="2">Uncharacterized protein</fullName>
    </submittedName>
</protein>
<evidence type="ECO:0000313" key="2">
    <source>
        <dbReference type="EMBL" id="PWJ88339.1"/>
    </source>
</evidence>